<comment type="caution">
    <text evidence="3">The sequence shown here is derived from an EMBL/GenBank/DDBJ whole genome shotgun (WGS) entry which is preliminary data.</text>
</comment>
<evidence type="ECO:0000313" key="3">
    <source>
        <dbReference type="EMBL" id="MBE9144932.1"/>
    </source>
</evidence>
<dbReference type="EMBL" id="JADEWU010000043">
    <property type="protein sequence ID" value="MBE9144932.1"/>
    <property type="molecule type" value="Genomic_DNA"/>
</dbReference>
<dbReference type="Pfam" id="PF12770">
    <property type="entry name" value="CHAT"/>
    <property type="match status" value="1"/>
</dbReference>
<protein>
    <submittedName>
        <fullName evidence="3">CHAT domain-containing protein</fullName>
    </submittedName>
</protein>
<accession>A0ABR9UEQ1</accession>
<dbReference type="Pfam" id="PF22724">
    <property type="entry name" value="NCAB1"/>
    <property type="match status" value="1"/>
</dbReference>
<gene>
    <name evidence="3" type="ORF">IQ236_17150</name>
</gene>
<organism evidence="3 4">
    <name type="scientific">Planktothrix mougeotii LEGE 06226</name>
    <dbReference type="NCBI Taxonomy" id="1828728"/>
    <lineage>
        <taxon>Bacteria</taxon>
        <taxon>Bacillati</taxon>
        <taxon>Cyanobacteriota</taxon>
        <taxon>Cyanophyceae</taxon>
        <taxon>Oscillatoriophycideae</taxon>
        <taxon>Oscillatoriales</taxon>
        <taxon>Microcoleaceae</taxon>
        <taxon>Planktothrix</taxon>
    </lineage>
</organism>
<dbReference type="InterPro" id="IPR024983">
    <property type="entry name" value="CHAT_dom"/>
</dbReference>
<dbReference type="InterPro" id="IPR054611">
    <property type="entry name" value="NCAB"/>
</dbReference>
<reference evidence="3 4" key="1">
    <citation type="submission" date="2020-10" db="EMBL/GenBank/DDBJ databases">
        <authorList>
            <person name="Castelo-Branco R."/>
            <person name="Eusebio N."/>
            <person name="Adriana R."/>
            <person name="Vieira A."/>
            <person name="Brugerolle De Fraissinette N."/>
            <person name="Rezende De Castro R."/>
            <person name="Schneider M.P."/>
            <person name="Vasconcelos V."/>
            <person name="Leao P.N."/>
        </authorList>
    </citation>
    <scope>NUCLEOTIDE SEQUENCE [LARGE SCALE GENOMIC DNA]</scope>
    <source>
        <strain evidence="3 4">LEGE 06226</strain>
    </source>
</reference>
<feature type="domain" description="CHAT" evidence="1">
    <location>
        <begin position="129"/>
        <end position="292"/>
    </location>
</feature>
<proteinExistence type="predicted"/>
<name>A0ABR9UEQ1_9CYAN</name>
<sequence length="487" mass="55163">MMTLSNPVNSFSNLDLIKNGNLLKEQLNHWLNSELFRPIKEKFLEKIKTDDIVRVIIQTEDPLLRRLPWYLWDLFASYRLAEVALFSSAFERVEKLVKPKPKVRILAILGDKTGIDINADRKFLENLSNAEPEFLVEPNRQEFNEKLWDENGWDILFFAGHSSSNPDGTTGKMYINSKESLTIPDLKYALQKAIERGLQLAIFNSCDGLGIARDLTELQMPQMIVMREPVPDLVAQEFLKYFLSSFSNGNSLYISVREAREQLHGLEKDFPCASWLPVICQNPAENPVSWSNLYDSETSTPIWMTLAGRGLGVAENAVKAWLGVQIVNTAFNGLRAITSQKSDNHVILTFDILSQLQPTPQTYPLPINIQSLADETDTITICQELCTLIYSLALPDTGIPTVSNFAQLKQQILTLKKQLQKRNLALIFHNCKPHLPLLTCCRKIADANLGLHILWITDETLEVPLRGFPPSQENLLGAVQSWIEELC</sequence>
<feature type="domain" description="NACHT C-terminal Alpha/Beta" evidence="2">
    <location>
        <begin position="358"/>
        <end position="485"/>
    </location>
</feature>
<dbReference type="Proteomes" id="UP000640725">
    <property type="component" value="Unassembled WGS sequence"/>
</dbReference>
<evidence type="ECO:0000259" key="2">
    <source>
        <dbReference type="Pfam" id="PF22724"/>
    </source>
</evidence>
<evidence type="ECO:0000259" key="1">
    <source>
        <dbReference type="Pfam" id="PF12770"/>
    </source>
</evidence>
<keyword evidence="4" id="KW-1185">Reference proteome</keyword>
<evidence type="ECO:0000313" key="4">
    <source>
        <dbReference type="Proteomes" id="UP000640725"/>
    </source>
</evidence>